<dbReference type="VEuPathDB" id="TriTrypDB:BSAL_11275"/>
<dbReference type="Proteomes" id="UP000051952">
    <property type="component" value="Unassembled WGS sequence"/>
</dbReference>
<accession>A0A0S4JCC0</accession>
<feature type="compositionally biased region" description="Polar residues" evidence="1">
    <location>
        <begin position="45"/>
        <end position="55"/>
    </location>
</feature>
<feature type="region of interest" description="Disordered" evidence="1">
    <location>
        <begin position="1"/>
        <end position="73"/>
    </location>
</feature>
<dbReference type="EMBL" id="CYKH01001563">
    <property type="protein sequence ID" value="CUG87650.1"/>
    <property type="molecule type" value="Genomic_DNA"/>
</dbReference>
<name>A0A0S4JCC0_BODSA</name>
<keyword evidence="3" id="KW-1185">Reference proteome</keyword>
<proteinExistence type="predicted"/>
<feature type="compositionally biased region" description="Low complexity" evidence="1">
    <location>
        <begin position="152"/>
        <end position="169"/>
    </location>
</feature>
<dbReference type="AlphaFoldDB" id="A0A0S4JCC0"/>
<feature type="compositionally biased region" description="Pro residues" evidence="1">
    <location>
        <begin position="10"/>
        <end position="20"/>
    </location>
</feature>
<sequence>MIQSPTSLIPQPPRAAPPPAAVLSSSQHLQQQQQQQGHLLMAPSLISTPADTTLQSSGTAPPSPASPAMWPFDSASPGSIPVVQSMHYPEDVTTSGGMYSGGTGTGTSFSTHHRGSAASGGVGGGSMTIGGVMIGGLSVSEQMQQRRASTESRNSAASTSGTRTSAMMSPGHPQHLGDDVGGGGNIPGAD</sequence>
<feature type="compositionally biased region" description="Low complexity" evidence="1">
    <location>
        <begin position="21"/>
        <end position="40"/>
    </location>
</feature>
<evidence type="ECO:0000313" key="3">
    <source>
        <dbReference type="Proteomes" id="UP000051952"/>
    </source>
</evidence>
<evidence type="ECO:0000313" key="2">
    <source>
        <dbReference type="EMBL" id="CUG87650.1"/>
    </source>
</evidence>
<feature type="compositionally biased region" description="Gly residues" evidence="1">
    <location>
        <begin position="179"/>
        <end position="190"/>
    </location>
</feature>
<organism evidence="2 3">
    <name type="scientific">Bodo saltans</name>
    <name type="common">Flagellated protozoan</name>
    <dbReference type="NCBI Taxonomy" id="75058"/>
    <lineage>
        <taxon>Eukaryota</taxon>
        <taxon>Discoba</taxon>
        <taxon>Euglenozoa</taxon>
        <taxon>Kinetoplastea</taxon>
        <taxon>Metakinetoplastina</taxon>
        <taxon>Eubodonida</taxon>
        <taxon>Bodonidae</taxon>
        <taxon>Bodo</taxon>
    </lineage>
</organism>
<feature type="region of interest" description="Disordered" evidence="1">
    <location>
        <begin position="141"/>
        <end position="190"/>
    </location>
</feature>
<evidence type="ECO:0000256" key="1">
    <source>
        <dbReference type="SAM" id="MobiDB-lite"/>
    </source>
</evidence>
<protein>
    <submittedName>
        <fullName evidence="2">Uncharacterized protein</fullName>
    </submittedName>
</protein>
<gene>
    <name evidence="2" type="ORF">BSAL_11275</name>
</gene>
<reference evidence="3" key="1">
    <citation type="submission" date="2015-09" db="EMBL/GenBank/DDBJ databases">
        <authorList>
            <consortium name="Pathogen Informatics"/>
        </authorList>
    </citation>
    <scope>NUCLEOTIDE SEQUENCE [LARGE SCALE GENOMIC DNA]</scope>
    <source>
        <strain evidence="3">Lake Konstanz</strain>
    </source>
</reference>